<dbReference type="Proteomes" id="UP000002287">
    <property type="component" value="Plasmid pBVIE03"/>
</dbReference>
<accession>A4JVL7</accession>
<gene>
    <name evidence="1" type="ordered locus">Bcep1808_7443</name>
</gene>
<dbReference type="EMBL" id="CP000619">
    <property type="protein sequence ID" value="ABO60320.1"/>
    <property type="molecule type" value="Genomic_DNA"/>
</dbReference>
<dbReference type="HOGENOM" id="CLU_2491973_0_0_4"/>
<dbReference type="KEGG" id="bvi:Bcep1808_7443"/>
<geneLocation type="plasmid" evidence="1 2">
    <name>pBVIE03</name>
</geneLocation>
<protein>
    <submittedName>
        <fullName evidence="1">Uncharacterized protein</fullName>
    </submittedName>
</protein>
<dbReference type="AlphaFoldDB" id="A4JVL7"/>
<name>A4JVL7_BURVG</name>
<evidence type="ECO:0000313" key="1">
    <source>
        <dbReference type="EMBL" id="ABO60320.1"/>
    </source>
</evidence>
<reference evidence="1 2" key="1">
    <citation type="submission" date="2007-03" db="EMBL/GenBank/DDBJ databases">
        <title>Complete sequence of plasmid pBVIE03 of Burkholderia vietnamiensis G4.</title>
        <authorList>
            <consortium name="US DOE Joint Genome Institute"/>
            <person name="Copeland A."/>
            <person name="Lucas S."/>
            <person name="Lapidus A."/>
            <person name="Barry K."/>
            <person name="Detter J.C."/>
            <person name="Glavina del Rio T."/>
            <person name="Hammon N."/>
            <person name="Israni S."/>
            <person name="Dalin E."/>
            <person name="Tice H."/>
            <person name="Pitluck S."/>
            <person name="Chain P."/>
            <person name="Malfatti S."/>
            <person name="Shin M."/>
            <person name="Vergez L."/>
            <person name="Schmutz J."/>
            <person name="Larimer F."/>
            <person name="Land M."/>
            <person name="Hauser L."/>
            <person name="Kyrpides N."/>
            <person name="Tiedje J."/>
            <person name="Richardson P."/>
        </authorList>
    </citation>
    <scope>NUCLEOTIDE SEQUENCE [LARGE SCALE GENOMIC DNA]</scope>
    <source>
        <strain evidence="2">G4 / LMG 22486</strain>
        <plasmid evidence="1 2">pBVIE03</plasmid>
    </source>
</reference>
<sequence length="86" mass="9347">MDESGKFVSVRSIVKYLPDRTLAACAQEALGWKDTGTLPDGELRKLVARLEAETGIDDLSSLAQAEAAVLREATLRFIVALPIFKV</sequence>
<proteinExistence type="predicted"/>
<keyword evidence="1" id="KW-0614">Plasmid</keyword>
<evidence type="ECO:0000313" key="2">
    <source>
        <dbReference type="Proteomes" id="UP000002287"/>
    </source>
</evidence>
<organism evidence="1 2">
    <name type="scientific">Burkholderia vietnamiensis (strain G4 / LMG 22486)</name>
    <name type="common">Burkholderia cepacia (strain R1808)</name>
    <dbReference type="NCBI Taxonomy" id="269482"/>
    <lineage>
        <taxon>Bacteria</taxon>
        <taxon>Pseudomonadati</taxon>
        <taxon>Pseudomonadota</taxon>
        <taxon>Betaproteobacteria</taxon>
        <taxon>Burkholderiales</taxon>
        <taxon>Burkholderiaceae</taxon>
        <taxon>Burkholderia</taxon>
        <taxon>Burkholderia cepacia complex</taxon>
    </lineage>
</organism>